<keyword evidence="2" id="KW-1185">Reference proteome</keyword>
<dbReference type="EMBL" id="JAYMYR010000006">
    <property type="protein sequence ID" value="KAK7357196.1"/>
    <property type="molecule type" value="Genomic_DNA"/>
</dbReference>
<gene>
    <name evidence="1" type="ORF">VNO80_16479</name>
</gene>
<accession>A0AAN9MME7</accession>
<dbReference type="AlphaFoldDB" id="A0AAN9MME7"/>
<evidence type="ECO:0000313" key="1">
    <source>
        <dbReference type="EMBL" id="KAK7357196.1"/>
    </source>
</evidence>
<proteinExistence type="predicted"/>
<name>A0AAN9MME7_PHACN</name>
<comment type="caution">
    <text evidence="1">The sequence shown here is derived from an EMBL/GenBank/DDBJ whole genome shotgun (WGS) entry which is preliminary data.</text>
</comment>
<dbReference type="Proteomes" id="UP001374584">
    <property type="component" value="Unassembled WGS sequence"/>
</dbReference>
<evidence type="ECO:0000313" key="2">
    <source>
        <dbReference type="Proteomes" id="UP001374584"/>
    </source>
</evidence>
<reference evidence="1 2" key="1">
    <citation type="submission" date="2024-01" db="EMBL/GenBank/DDBJ databases">
        <title>The genomes of 5 underutilized Papilionoideae crops provide insights into root nodulation and disease resistanc.</title>
        <authorList>
            <person name="Jiang F."/>
        </authorList>
    </citation>
    <scope>NUCLEOTIDE SEQUENCE [LARGE SCALE GENOMIC DNA]</scope>
    <source>
        <strain evidence="1">JINMINGXINNONG_FW02</strain>
        <tissue evidence="1">Leaves</tissue>
    </source>
</reference>
<protein>
    <submittedName>
        <fullName evidence="1">Uncharacterized protein</fullName>
    </submittedName>
</protein>
<sequence>MSMSSTTRFNFRHIFVCSSFTHHAGSRSIESSVVNSFNNEGNGLQDFSNSTIIVGSCSCTSTCVELKTHQTDELDN</sequence>
<organism evidence="1 2">
    <name type="scientific">Phaseolus coccineus</name>
    <name type="common">Scarlet runner bean</name>
    <name type="synonym">Phaseolus multiflorus</name>
    <dbReference type="NCBI Taxonomy" id="3886"/>
    <lineage>
        <taxon>Eukaryota</taxon>
        <taxon>Viridiplantae</taxon>
        <taxon>Streptophyta</taxon>
        <taxon>Embryophyta</taxon>
        <taxon>Tracheophyta</taxon>
        <taxon>Spermatophyta</taxon>
        <taxon>Magnoliopsida</taxon>
        <taxon>eudicotyledons</taxon>
        <taxon>Gunneridae</taxon>
        <taxon>Pentapetalae</taxon>
        <taxon>rosids</taxon>
        <taxon>fabids</taxon>
        <taxon>Fabales</taxon>
        <taxon>Fabaceae</taxon>
        <taxon>Papilionoideae</taxon>
        <taxon>50 kb inversion clade</taxon>
        <taxon>NPAAA clade</taxon>
        <taxon>indigoferoid/millettioid clade</taxon>
        <taxon>Phaseoleae</taxon>
        <taxon>Phaseolus</taxon>
    </lineage>
</organism>